<dbReference type="InterPro" id="IPR029016">
    <property type="entry name" value="GAF-like_dom_sf"/>
</dbReference>
<evidence type="ECO:0000256" key="2">
    <source>
        <dbReference type="ARBA" id="ARBA00023125"/>
    </source>
</evidence>
<keyword evidence="2" id="KW-0238">DNA-binding</keyword>
<keyword evidence="1" id="KW-0805">Transcription regulation</keyword>
<evidence type="ECO:0000313" key="8">
    <source>
        <dbReference type="Proteomes" id="UP000012488"/>
    </source>
</evidence>
<evidence type="ECO:0000256" key="1">
    <source>
        <dbReference type="ARBA" id="ARBA00023015"/>
    </source>
</evidence>
<dbReference type="InterPro" id="IPR036388">
    <property type="entry name" value="WH-like_DNA-bd_sf"/>
</dbReference>
<accession>A0A6B9FTJ6</accession>
<organism evidence="7 8">
    <name type="scientific">Methylobacterium mesophilicum SR1.6/6</name>
    <dbReference type="NCBI Taxonomy" id="908290"/>
    <lineage>
        <taxon>Bacteria</taxon>
        <taxon>Pseudomonadati</taxon>
        <taxon>Pseudomonadota</taxon>
        <taxon>Alphaproteobacteria</taxon>
        <taxon>Hyphomicrobiales</taxon>
        <taxon>Methylobacteriaceae</taxon>
        <taxon>Methylobacterium</taxon>
    </lineage>
</organism>
<dbReference type="PROSITE" id="PS51077">
    <property type="entry name" value="HTH_ICLR"/>
    <property type="match status" value="1"/>
</dbReference>
<dbReference type="Pfam" id="PF09339">
    <property type="entry name" value="HTH_IclR"/>
    <property type="match status" value="1"/>
</dbReference>
<protein>
    <submittedName>
        <fullName evidence="7">Helix-turn-helix domain-containing protein</fullName>
    </submittedName>
</protein>
<dbReference type="Gene3D" id="1.10.10.10">
    <property type="entry name" value="Winged helix-like DNA-binding domain superfamily/Winged helix DNA-binding domain"/>
    <property type="match status" value="1"/>
</dbReference>
<dbReference type="InterPro" id="IPR050707">
    <property type="entry name" value="HTH_MetabolicPath_Reg"/>
</dbReference>
<dbReference type="InterPro" id="IPR014757">
    <property type="entry name" value="Tscrpt_reg_IclR_C"/>
</dbReference>
<gene>
    <name evidence="7" type="ORF">MMSR116_27230</name>
</gene>
<dbReference type="InterPro" id="IPR036390">
    <property type="entry name" value="WH_DNA-bd_sf"/>
</dbReference>
<feature type="region of interest" description="Disordered" evidence="4">
    <location>
        <begin position="1"/>
        <end position="21"/>
    </location>
</feature>
<reference evidence="7 8" key="2">
    <citation type="journal article" date="2013" name="Genome Announc.">
        <title>Draft Genome Sequence of Methylobacterium mesophilicum Strain SR1.6/6, Isolated from Citrus sinensis.</title>
        <authorList>
            <person name="Marinho Almeida D."/>
            <person name="Dini-Andreote F."/>
            <person name="Camargo Neves A.A."/>
            <person name="Juca Ramos R.T."/>
            <person name="Andreote F.D."/>
            <person name="Carneiro A.R."/>
            <person name="Oliveira de Souza Lima A."/>
            <person name="Caracciolo Gomes de Sa P.H."/>
            <person name="Ribeiro Barbosa M.S."/>
            <person name="Araujo W.L."/>
            <person name="Silva A."/>
        </authorList>
    </citation>
    <scope>NUCLEOTIDE SEQUENCE [LARGE SCALE GENOMIC DNA]</scope>
    <source>
        <strain evidence="7 8">SR1.6/6</strain>
    </source>
</reference>
<feature type="domain" description="HTH iclR-type" evidence="5">
    <location>
        <begin position="21"/>
        <end position="90"/>
    </location>
</feature>
<proteinExistence type="predicted"/>
<reference evidence="7 8" key="1">
    <citation type="journal article" date="2012" name="Genet. Mol. Biol.">
        <title>Analysis of 16S rRNA and mxaF genes revealing insights into Methylobacterium niche-specific plant association.</title>
        <authorList>
            <person name="Dourado M.N."/>
            <person name="Andreote F.D."/>
            <person name="Dini-Andreote F."/>
            <person name="Conti R."/>
            <person name="Araujo J.M."/>
            <person name="Araujo W.L."/>
        </authorList>
    </citation>
    <scope>NUCLEOTIDE SEQUENCE [LARGE SCALE GENOMIC DNA]</scope>
    <source>
        <strain evidence="7 8">SR1.6/6</strain>
    </source>
</reference>
<dbReference type="OrthoDB" id="1634354at2"/>
<dbReference type="GO" id="GO:0003700">
    <property type="term" value="F:DNA-binding transcription factor activity"/>
    <property type="evidence" value="ECO:0007669"/>
    <property type="project" value="TreeGrafter"/>
</dbReference>
<dbReference type="PANTHER" id="PTHR30136:SF35">
    <property type="entry name" value="HTH-TYPE TRANSCRIPTIONAL REGULATOR RV1719"/>
    <property type="match status" value="1"/>
</dbReference>
<dbReference type="SUPFAM" id="SSF55781">
    <property type="entry name" value="GAF domain-like"/>
    <property type="match status" value="1"/>
</dbReference>
<evidence type="ECO:0000256" key="4">
    <source>
        <dbReference type="SAM" id="MobiDB-lite"/>
    </source>
</evidence>
<dbReference type="PROSITE" id="PS51078">
    <property type="entry name" value="ICLR_ED"/>
    <property type="match status" value="1"/>
</dbReference>
<dbReference type="GO" id="GO:0003677">
    <property type="term" value="F:DNA binding"/>
    <property type="evidence" value="ECO:0007669"/>
    <property type="project" value="UniProtKB-KW"/>
</dbReference>
<feature type="domain" description="IclR-ED" evidence="6">
    <location>
        <begin position="84"/>
        <end position="262"/>
    </location>
</feature>
<dbReference type="EMBL" id="CP043538">
    <property type="protein sequence ID" value="QGY05179.1"/>
    <property type="molecule type" value="Genomic_DNA"/>
</dbReference>
<dbReference type="SUPFAM" id="SSF46785">
    <property type="entry name" value="Winged helix' DNA-binding domain"/>
    <property type="match status" value="1"/>
</dbReference>
<dbReference type="PANTHER" id="PTHR30136">
    <property type="entry name" value="HELIX-TURN-HELIX TRANSCRIPTIONAL REGULATOR, ICLR FAMILY"/>
    <property type="match status" value="1"/>
</dbReference>
<evidence type="ECO:0000313" key="7">
    <source>
        <dbReference type="EMBL" id="QGY05179.1"/>
    </source>
</evidence>
<dbReference type="KEGG" id="mmes:MMSR116_27230"/>
<dbReference type="Gene3D" id="3.30.450.40">
    <property type="match status" value="1"/>
</dbReference>
<dbReference type="GO" id="GO:0045892">
    <property type="term" value="P:negative regulation of DNA-templated transcription"/>
    <property type="evidence" value="ECO:0007669"/>
    <property type="project" value="TreeGrafter"/>
</dbReference>
<dbReference type="Pfam" id="PF01614">
    <property type="entry name" value="IclR_C"/>
    <property type="match status" value="1"/>
</dbReference>
<dbReference type="AlphaFoldDB" id="A0A6B9FTJ6"/>
<evidence type="ECO:0000256" key="3">
    <source>
        <dbReference type="ARBA" id="ARBA00023163"/>
    </source>
</evidence>
<dbReference type="Proteomes" id="UP000012488">
    <property type="component" value="Chromosome"/>
</dbReference>
<evidence type="ECO:0000259" key="5">
    <source>
        <dbReference type="PROSITE" id="PS51077"/>
    </source>
</evidence>
<sequence length="262" mass="27952">MGDESRIMARPRKPKPEGSQVKSATRVLDILEYFDRIERPATVSEISRALEIPQSSTSMLVGSLIDRGYLADTADGRAVVPTARVPLLGRWVHVGVTDGRIAQMMHDLSLRTGETVLLGIATDIVATYIDAIPATKPMRLHITRGTVRPLATSGMGVLLLSGMSDAEVEARIARVNRFREGRDEPLVELAAVRAEIAAVRARGYALSMDRVVAGAGIVGMLLPDSVAGQPIGLGLGGLSSTIEAQSEFLVAELRAAIARHLG</sequence>
<keyword evidence="3" id="KW-0804">Transcription</keyword>
<dbReference type="RefSeq" id="WP_010683963.1">
    <property type="nucleotide sequence ID" value="NZ_CP043538.1"/>
</dbReference>
<dbReference type="InterPro" id="IPR005471">
    <property type="entry name" value="Tscrpt_reg_IclR_N"/>
</dbReference>
<name>A0A6B9FTJ6_9HYPH</name>
<evidence type="ECO:0000259" key="6">
    <source>
        <dbReference type="PROSITE" id="PS51078"/>
    </source>
</evidence>